<feature type="transmembrane region" description="Helical" evidence="1">
    <location>
        <begin position="53"/>
        <end position="72"/>
    </location>
</feature>
<proteinExistence type="predicted"/>
<gene>
    <name evidence="2" type="ORF">G6048_12050</name>
</gene>
<dbReference type="RefSeq" id="WP_165339485.1">
    <property type="nucleotide sequence ID" value="NZ_JAAKZX010000028.1"/>
</dbReference>
<accession>A0ABX0DLX5</accession>
<sequence length="138" mass="14824">MDATWAIAVVIEAQTTAVMVLPNDGRAGLKALVATVSLLLGEAMLVGGMEGEILLAAMALLSGGLLFLAELAASRDSQLVPLLWLLCGGWGLVLMVWRRDELVEWMETNRSDLAAICLSAAFLLGTLAMRRRRLGETR</sequence>
<organism evidence="2 3">
    <name type="scientific">Streptomyces ureilyticus</name>
    <dbReference type="NCBI Taxonomy" id="1775131"/>
    <lineage>
        <taxon>Bacteria</taxon>
        <taxon>Bacillati</taxon>
        <taxon>Actinomycetota</taxon>
        <taxon>Actinomycetes</taxon>
        <taxon>Kitasatosporales</taxon>
        <taxon>Streptomycetaceae</taxon>
        <taxon>Streptomyces</taxon>
    </lineage>
</organism>
<keyword evidence="1" id="KW-0472">Membrane</keyword>
<evidence type="ECO:0000313" key="2">
    <source>
        <dbReference type="EMBL" id="NGO42867.1"/>
    </source>
</evidence>
<name>A0ABX0DLX5_9ACTN</name>
<feature type="transmembrane region" description="Helical" evidence="1">
    <location>
        <begin position="113"/>
        <end position="129"/>
    </location>
</feature>
<comment type="caution">
    <text evidence="2">The sequence shown here is derived from an EMBL/GenBank/DDBJ whole genome shotgun (WGS) entry which is preliminary data.</text>
</comment>
<reference evidence="2 3" key="1">
    <citation type="submission" date="2020-02" db="EMBL/GenBank/DDBJ databases">
        <title>Whole-genome analyses of novel actinobacteria.</title>
        <authorList>
            <person name="Sahin N."/>
            <person name="Tokatli A."/>
        </authorList>
    </citation>
    <scope>NUCLEOTIDE SEQUENCE [LARGE SCALE GENOMIC DNA]</scope>
    <source>
        <strain evidence="2 3">YC419</strain>
    </source>
</reference>
<evidence type="ECO:0000313" key="3">
    <source>
        <dbReference type="Proteomes" id="UP001518140"/>
    </source>
</evidence>
<evidence type="ECO:0000256" key="1">
    <source>
        <dbReference type="SAM" id="Phobius"/>
    </source>
</evidence>
<dbReference type="Proteomes" id="UP001518140">
    <property type="component" value="Unassembled WGS sequence"/>
</dbReference>
<protein>
    <submittedName>
        <fullName evidence="2">Uncharacterized protein</fullName>
    </submittedName>
</protein>
<keyword evidence="1" id="KW-1133">Transmembrane helix</keyword>
<dbReference type="EMBL" id="JAAKZX010000028">
    <property type="protein sequence ID" value="NGO42867.1"/>
    <property type="molecule type" value="Genomic_DNA"/>
</dbReference>
<feature type="transmembrane region" description="Helical" evidence="1">
    <location>
        <begin position="79"/>
        <end position="97"/>
    </location>
</feature>
<keyword evidence="3" id="KW-1185">Reference proteome</keyword>
<keyword evidence="1" id="KW-0812">Transmembrane</keyword>